<gene>
    <name evidence="6" type="primary">ligD</name>
    <name evidence="6" type="ORF">ACFP57_07580</name>
</gene>
<dbReference type="Gene3D" id="3.30.1490.70">
    <property type="match status" value="1"/>
</dbReference>
<dbReference type="PROSITE" id="PS50160">
    <property type="entry name" value="DNA_LIGASE_A3"/>
    <property type="match status" value="1"/>
</dbReference>
<dbReference type="PANTHER" id="PTHR45674">
    <property type="entry name" value="DNA LIGASE 1/3 FAMILY MEMBER"/>
    <property type="match status" value="1"/>
</dbReference>
<name>A0ABW1X0G1_9ACTN</name>
<dbReference type="Gene3D" id="2.40.50.140">
    <property type="entry name" value="Nucleic acid-binding proteins"/>
    <property type="match status" value="1"/>
</dbReference>
<evidence type="ECO:0000256" key="3">
    <source>
        <dbReference type="ARBA" id="ARBA00022598"/>
    </source>
</evidence>
<dbReference type="Proteomes" id="UP001596266">
    <property type="component" value="Unassembled WGS sequence"/>
</dbReference>
<dbReference type="InterPro" id="IPR012309">
    <property type="entry name" value="DNA_ligase_ATP-dep_C"/>
</dbReference>
<evidence type="ECO:0000313" key="7">
    <source>
        <dbReference type="Proteomes" id="UP001596266"/>
    </source>
</evidence>
<dbReference type="Pfam" id="PF01068">
    <property type="entry name" value="DNA_ligase_A_M"/>
    <property type="match status" value="1"/>
</dbReference>
<dbReference type="GO" id="GO:0016874">
    <property type="term" value="F:ligase activity"/>
    <property type="evidence" value="ECO:0007669"/>
    <property type="project" value="UniProtKB-KW"/>
</dbReference>
<dbReference type="Pfam" id="PF04679">
    <property type="entry name" value="DNA_ligase_A_C"/>
    <property type="match status" value="1"/>
</dbReference>
<dbReference type="NCBIfam" id="TIGR02779">
    <property type="entry name" value="NHEJ_ligase_lig"/>
    <property type="match status" value="1"/>
</dbReference>
<proteinExistence type="inferred from homology"/>
<comment type="caution">
    <text evidence="6">The sequence shown here is derived from an EMBL/GenBank/DDBJ whole genome shotgun (WGS) entry which is preliminary data.</text>
</comment>
<comment type="similarity">
    <text evidence="1">Belongs to the ATP-dependent DNA ligase family.</text>
</comment>
<feature type="domain" description="ATP-dependent DNA ligase family profile" evidence="5">
    <location>
        <begin position="95"/>
        <end position="219"/>
    </location>
</feature>
<evidence type="ECO:0000256" key="2">
    <source>
        <dbReference type="ARBA" id="ARBA00012727"/>
    </source>
</evidence>
<evidence type="ECO:0000256" key="4">
    <source>
        <dbReference type="ARBA" id="ARBA00034003"/>
    </source>
</evidence>
<keyword evidence="3 6" id="KW-0436">Ligase</keyword>
<evidence type="ECO:0000313" key="6">
    <source>
        <dbReference type="EMBL" id="MFC6396845.1"/>
    </source>
</evidence>
<evidence type="ECO:0000256" key="1">
    <source>
        <dbReference type="ARBA" id="ARBA00007572"/>
    </source>
</evidence>
<dbReference type="InterPro" id="IPR012340">
    <property type="entry name" value="NA-bd_OB-fold"/>
</dbReference>
<sequence>MTPSLRPMLATPVATASALPLGWHYEVKWDGYRAIACVDKGSLRLESRGGIDLAPKYPELGELAQLLSGREAVLDGEVVVLDEQGRSSFEGLQTRGRTKVPVHLMLFDLLWLDGTSLVDLPYLERRDFLTGLVGDGSAHVHVPTTFGDERDFALEASRQLGLEGVLAKRPDGTYRPGARSADWLKFKHANAQSVVVVGWSPGENRRAGTVGSLVMAVQSKQGLTCVGRVGTGFTQAMLAEAKEMLVPLEVKGPTVPDATTAEAKGVHWVRPELVGEVNFLSRTNSGRLRHPSWRGWRPDVDPADVWPE</sequence>
<dbReference type="InterPro" id="IPR014146">
    <property type="entry name" value="LigD_ligase_dom"/>
</dbReference>
<dbReference type="InterPro" id="IPR050191">
    <property type="entry name" value="ATP-dep_DNA_ligase"/>
</dbReference>
<dbReference type="InterPro" id="IPR012310">
    <property type="entry name" value="DNA_ligase_ATP-dep_cent"/>
</dbReference>
<keyword evidence="7" id="KW-1185">Reference proteome</keyword>
<dbReference type="SUPFAM" id="SSF50249">
    <property type="entry name" value="Nucleic acid-binding proteins"/>
    <property type="match status" value="1"/>
</dbReference>
<accession>A0ABW1X0G1</accession>
<dbReference type="EMBL" id="JBHSUA010000015">
    <property type="protein sequence ID" value="MFC6396845.1"/>
    <property type="molecule type" value="Genomic_DNA"/>
</dbReference>
<dbReference type="PANTHER" id="PTHR45674:SF4">
    <property type="entry name" value="DNA LIGASE 1"/>
    <property type="match status" value="1"/>
</dbReference>
<evidence type="ECO:0000259" key="5">
    <source>
        <dbReference type="PROSITE" id="PS50160"/>
    </source>
</evidence>
<dbReference type="Gene3D" id="3.30.470.30">
    <property type="entry name" value="DNA ligase/mRNA capping enzyme"/>
    <property type="match status" value="1"/>
</dbReference>
<dbReference type="RefSeq" id="WP_343884153.1">
    <property type="nucleotide sequence ID" value="NZ_BAAAKI010000001.1"/>
</dbReference>
<comment type="catalytic activity">
    <reaction evidence="4">
        <text>ATP + (deoxyribonucleotide)n-3'-hydroxyl + 5'-phospho-(deoxyribonucleotide)m = (deoxyribonucleotide)n+m + AMP + diphosphate.</text>
        <dbReference type="EC" id="6.5.1.1"/>
    </reaction>
</comment>
<reference evidence="7" key="1">
    <citation type="journal article" date="2019" name="Int. J. Syst. Evol. Microbiol.">
        <title>The Global Catalogue of Microorganisms (GCM) 10K type strain sequencing project: providing services to taxonomists for standard genome sequencing and annotation.</title>
        <authorList>
            <consortium name="The Broad Institute Genomics Platform"/>
            <consortium name="The Broad Institute Genome Sequencing Center for Infectious Disease"/>
            <person name="Wu L."/>
            <person name="Ma J."/>
        </authorList>
    </citation>
    <scope>NUCLEOTIDE SEQUENCE [LARGE SCALE GENOMIC DNA]</scope>
    <source>
        <strain evidence="7">CGMCC 1.15277</strain>
    </source>
</reference>
<protein>
    <recommendedName>
        <fullName evidence="2">DNA ligase (ATP)</fullName>
        <ecNumber evidence="2">6.5.1.1</ecNumber>
    </recommendedName>
</protein>
<dbReference type="CDD" id="cd07971">
    <property type="entry name" value="OBF_DNA_ligase_LigD"/>
    <property type="match status" value="1"/>
</dbReference>
<dbReference type="SUPFAM" id="SSF56091">
    <property type="entry name" value="DNA ligase/mRNA capping enzyme, catalytic domain"/>
    <property type="match status" value="1"/>
</dbReference>
<organism evidence="6 7">
    <name type="scientific">Luteococcus sanguinis</name>
    <dbReference type="NCBI Taxonomy" id="174038"/>
    <lineage>
        <taxon>Bacteria</taxon>
        <taxon>Bacillati</taxon>
        <taxon>Actinomycetota</taxon>
        <taxon>Actinomycetes</taxon>
        <taxon>Propionibacteriales</taxon>
        <taxon>Propionibacteriaceae</taxon>
        <taxon>Luteococcus</taxon>
    </lineage>
</organism>
<dbReference type="EC" id="6.5.1.1" evidence="2"/>
<dbReference type="CDD" id="cd07906">
    <property type="entry name" value="Adenylation_DNA_ligase_LigD_LigC"/>
    <property type="match status" value="1"/>
</dbReference>